<gene>
    <name evidence="1" type="ORF">BJG266_LOCUS43825</name>
    <name evidence="2" type="ORF">QVE165_LOCUS60759</name>
</gene>
<dbReference type="OrthoDB" id="10549339at2759"/>
<evidence type="ECO:0000313" key="1">
    <source>
        <dbReference type="EMBL" id="CAF1512911.1"/>
    </source>
</evidence>
<evidence type="ECO:0000313" key="2">
    <source>
        <dbReference type="EMBL" id="CAF1647798.1"/>
    </source>
</evidence>
<dbReference type="AlphaFoldDB" id="A0A815U2S0"/>
<accession>A0A815U2S0</accession>
<protein>
    <submittedName>
        <fullName evidence="1">Uncharacterized protein</fullName>
    </submittedName>
</protein>
<name>A0A815U2S0_9BILA</name>
<proteinExistence type="predicted"/>
<evidence type="ECO:0000313" key="3">
    <source>
        <dbReference type="Proteomes" id="UP000663832"/>
    </source>
</evidence>
<dbReference type="Proteomes" id="UP000663877">
    <property type="component" value="Unassembled WGS sequence"/>
</dbReference>
<evidence type="ECO:0000313" key="4">
    <source>
        <dbReference type="Proteomes" id="UP000663877"/>
    </source>
</evidence>
<organism evidence="1 4">
    <name type="scientific">Adineta steineri</name>
    <dbReference type="NCBI Taxonomy" id="433720"/>
    <lineage>
        <taxon>Eukaryota</taxon>
        <taxon>Metazoa</taxon>
        <taxon>Spiralia</taxon>
        <taxon>Gnathifera</taxon>
        <taxon>Rotifera</taxon>
        <taxon>Eurotatoria</taxon>
        <taxon>Bdelloidea</taxon>
        <taxon>Adinetida</taxon>
        <taxon>Adinetidae</taxon>
        <taxon>Adineta</taxon>
    </lineage>
</organism>
<sequence length="120" mass="14119">MGVEQLDAQTHFETELYTLRQSLRPHFSSNNNSTNQQNDILQPIDELANCLEQMRTRLQTVLNFNTIEQRQQIFSQQDIYIYSLIRQSASLIKEFHEPSLSTIMITRINDFLQIIPPLNH</sequence>
<dbReference type="Proteomes" id="UP000663832">
    <property type="component" value="Unassembled WGS sequence"/>
</dbReference>
<reference evidence="1" key="1">
    <citation type="submission" date="2021-02" db="EMBL/GenBank/DDBJ databases">
        <authorList>
            <person name="Nowell W R."/>
        </authorList>
    </citation>
    <scope>NUCLEOTIDE SEQUENCE</scope>
</reference>
<keyword evidence="3" id="KW-1185">Reference proteome</keyword>
<dbReference type="EMBL" id="CAJNOI010003289">
    <property type="protein sequence ID" value="CAF1512911.1"/>
    <property type="molecule type" value="Genomic_DNA"/>
</dbReference>
<dbReference type="EMBL" id="CAJNOM010003637">
    <property type="protein sequence ID" value="CAF1647798.1"/>
    <property type="molecule type" value="Genomic_DNA"/>
</dbReference>
<comment type="caution">
    <text evidence="1">The sequence shown here is derived from an EMBL/GenBank/DDBJ whole genome shotgun (WGS) entry which is preliminary data.</text>
</comment>